<evidence type="ECO:0000256" key="6">
    <source>
        <dbReference type="SAM" id="MobiDB-lite"/>
    </source>
</evidence>
<comment type="subcellular location">
    <subcellularLocation>
        <location evidence="1">Golgi apparatus membrane</location>
        <topology evidence="1">Single-pass type II membrane protein</topology>
    </subcellularLocation>
</comment>
<evidence type="ECO:0000256" key="1">
    <source>
        <dbReference type="ARBA" id="ARBA00004323"/>
    </source>
</evidence>
<dbReference type="EnsemblPlants" id="Kaladp0059s0190.1.v1.1">
    <property type="protein sequence ID" value="Kaladp0059s0190.1.v1.1"/>
    <property type="gene ID" value="Kaladp0059s0190.v1.1"/>
</dbReference>
<evidence type="ECO:0000256" key="4">
    <source>
        <dbReference type="ARBA" id="ARBA00022968"/>
    </source>
</evidence>
<dbReference type="Gene3D" id="3.40.50.2000">
    <property type="entry name" value="Glycogen Phosphorylase B"/>
    <property type="match status" value="1"/>
</dbReference>
<feature type="transmembrane region" description="Helical" evidence="7">
    <location>
        <begin position="22"/>
        <end position="42"/>
    </location>
</feature>
<keyword evidence="7" id="KW-0472">Membrane</keyword>
<organism evidence="9 10">
    <name type="scientific">Kalanchoe fedtschenkoi</name>
    <name type="common">Lavender scallops</name>
    <name type="synonym">South American air plant</name>
    <dbReference type="NCBI Taxonomy" id="63787"/>
    <lineage>
        <taxon>Eukaryota</taxon>
        <taxon>Viridiplantae</taxon>
        <taxon>Streptophyta</taxon>
        <taxon>Embryophyta</taxon>
        <taxon>Tracheophyta</taxon>
        <taxon>Spermatophyta</taxon>
        <taxon>Magnoliopsida</taxon>
        <taxon>eudicotyledons</taxon>
        <taxon>Gunneridae</taxon>
        <taxon>Pentapetalae</taxon>
        <taxon>Saxifragales</taxon>
        <taxon>Crassulaceae</taxon>
        <taxon>Kalanchoe</taxon>
    </lineage>
</organism>
<comment type="similarity">
    <text evidence="2">Belongs to the glycosyltransferase 47 family.</text>
</comment>
<feature type="region of interest" description="Disordered" evidence="6">
    <location>
        <begin position="84"/>
        <end position="104"/>
    </location>
</feature>
<keyword evidence="7" id="KW-1133">Transmembrane helix</keyword>
<evidence type="ECO:0000256" key="3">
    <source>
        <dbReference type="ARBA" id="ARBA00022676"/>
    </source>
</evidence>
<evidence type="ECO:0000313" key="9">
    <source>
        <dbReference type="EnsemblPlants" id="Kaladp0059s0190.1.v1.1"/>
    </source>
</evidence>
<evidence type="ECO:0000313" key="10">
    <source>
        <dbReference type="Proteomes" id="UP000594263"/>
    </source>
</evidence>
<dbReference type="AlphaFoldDB" id="A0A7N0UB51"/>
<dbReference type="InterPro" id="IPR040911">
    <property type="entry name" value="Exostosin_GT47"/>
</dbReference>
<name>A0A7N0UB51_KALFE</name>
<dbReference type="Gramene" id="Kaladp0059s0190.1.v1.1">
    <property type="protein sequence ID" value="Kaladp0059s0190.1.v1.1"/>
    <property type="gene ID" value="Kaladp0059s0190.v1.1"/>
</dbReference>
<keyword evidence="4" id="KW-0735">Signal-anchor</keyword>
<protein>
    <recommendedName>
        <fullName evidence="8">Exostosin GT47 domain-containing protein</fullName>
    </recommendedName>
</protein>
<keyword evidence="5" id="KW-0333">Golgi apparatus</keyword>
<dbReference type="OMA" id="KEPQMIS"/>
<dbReference type="PANTHER" id="PTHR11062">
    <property type="entry name" value="EXOSTOSIN HEPARAN SULFATE GLYCOSYLTRANSFERASE -RELATED"/>
    <property type="match status" value="1"/>
</dbReference>
<keyword evidence="3" id="KW-0328">Glycosyltransferase</keyword>
<reference evidence="9" key="1">
    <citation type="submission" date="2021-01" db="UniProtKB">
        <authorList>
            <consortium name="EnsemblPlants"/>
        </authorList>
    </citation>
    <scope>IDENTIFICATION</scope>
</reference>
<evidence type="ECO:0000259" key="8">
    <source>
        <dbReference type="Pfam" id="PF03016"/>
    </source>
</evidence>
<evidence type="ECO:0000256" key="2">
    <source>
        <dbReference type="ARBA" id="ARBA00010271"/>
    </source>
</evidence>
<evidence type="ECO:0000256" key="5">
    <source>
        <dbReference type="ARBA" id="ARBA00023034"/>
    </source>
</evidence>
<proteinExistence type="inferred from homology"/>
<keyword evidence="3" id="KW-0808">Transferase</keyword>
<dbReference type="InterPro" id="IPR004263">
    <property type="entry name" value="Exostosin"/>
</dbReference>
<feature type="domain" description="Exostosin GT47" evidence="8">
    <location>
        <begin position="167"/>
        <end position="449"/>
    </location>
</feature>
<dbReference type="Proteomes" id="UP000594263">
    <property type="component" value="Unplaced"/>
</dbReference>
<accession>A0A7N0UB51</accession>
<evidence type="ECO:0000256" key="7">
    <source>
        <dbReference type="SAM" id="Phobius"/>
    </source>
</evidence>
<dbReference type="Pfam" id="PF03016">
    <property type="entry name" value="Exostosin_GT47"/>
    <property type="match status" value="1"/>
</dbReference>
<sequence>MSGCVGYDDGEGDRETTPSTKLLLLVAPLILVSLFVAALGPAKVFQWDYKSPWWAGGAGWSSPQDVEAPPAEQSLGLVRKDSDVNQSVASPPPSENPGGFSIKNATADSKKELTVLERLEAGLQAARLAIRKAKSEDQAQEVDPDYVPSGPMYWNPRTFHRSYLEMEKQFKIYIYKEGEPPLCHDGPIKGIYSIEGNVISQLEMDGRFQTNDPEKAHVFLLPFSVTSIVVFVFEGATHDWHPMKRIVMDYVKVVSQKYPYWNRSLGADHLMVACHDWGPELSFSVPNLYNNSIRALCNANTSERFIPSKDVTLPEILSETGSLEGLVGGPPPSKRDILAFFSGGPDHGPIRPVLLEHWEDKDPDIRAHRYLPKNMSYYDLLRRSKFCLCPSGYEVASPRVVESLYTGCVPVLISSGYVAPFSDVLNWETFAVILAPEDIPNLKRVLTSISSKQYLKMHKRGLQMRRHFMANFPPKRYDVYHMILHSIWLRRLNVRVYDEGPRDI</sequence>
<dbReference type="GO" id="GO:0016757">
    <property type="term" value="F:glycosyltransferase activity"/>
    <property type="evidence" value="ECO:0007669"/>
    <property type="project" value="UniProtKB-KW"/>
</dbReference>
<keyword evidence="7" id="KW-0812">Transmembrane</keyword>
<keyword evidence="10" id="KW-1185">Reference proteome</keyword>
<dbReference type="PANTHER" id="PTHR11062:SF207">
    <property type="entry name" value="OS07G0188700 PROTEIN"/>
    <property type="match status" value="1"/>
</dbReference>
<dbReference type="GO" id="GO:0000139">
    <property type="term" value="C:Golgi membrane"/>
    <property type="evidence" value="ECO:0007669"/>
    <property type="project" value="UniProtKB-SubCell"/>
</dbReference>